<gene>
    <name evidence="4" type="ORF">BW733_05760</name>
</gene>
<feature type="compositionally biased region" description="Basic residues" evidence="2">
    <location>
        <begin position="420"/>
        <end position="430"/>
    </location>
</feature>
<dbReference type="Pfam" id="PF02720">
    <property type="entry name" value="DUF222"/>
    <property type="match status" value="1"/>
</dbReference>
<dbReference type="InterPro" id="IPR003615">
    <property type="entry name" value="HNH_nuc"/>
</dbReference>
<sequence length="458" mass="49360">MEHIAVDELERRIEAVWVALREASSAALSSSQKLELVATLDVAVTQFSATRLSLIHEAALTAEPGHNVTDQLHATNRITRRRAHADVRLAAELSERFELIGRAWSAGTISEAQARAIVSGLKKAPAALSAEGHERRQADLIGYAAQFDPDDLLRLATRMAEVTDPEHAEAVEADHLARQARVAQAARTLVVVPDHHGSMLIRGQVPVAEGEALLAQLEALMPSAASYQHTGDLPTRAARRADALVRLCALAAASGSLPVSAGDRPHVFITLDYETLASGVGAVSSVPTGVRLTAADARRIACDAHLIPAVLGAQSEVLDVGRSSRLFAGTLRRALAHRDQGCAFPGCDATPSACDAHHIIPWWAGGETSLSNGVLVCAYHHRLVEPDPLKPPEAQWQIHLDEASRLPLFTAPRHLDPQRRPRLHRRHRLRGPTLPSTDPPRAVREAFPEPAMSPAWVA</sequence>
<dbReference type="OrthoDB" id="3726053at2"/>
<evidence type="ECO:0000313" key="5">
    <source>
        <dbReference type="Proteomes" id="UP000188235"/>
    </source>
</evidence>
<organism evidence="4 5">
    <name type="scientific">Tessaracoccus flavescens</name>
    <dbReference type="NCBI Taxonomy" id="399497"/>
    <lineage>
        <taxon>Bacteria</taxon>
        <taxon>Bacillati</taxon>
        <taxon>Actinomycetota</taxon>
        <taxon>Actinomycetes</taxon>
        <taxon>Propionibacteriales</taxon>
        <taxon>Propionibacteriaceae</taxon>
        <taxon>Tessaracoccus</taxon>
    </lineage>
</organism>
<dbReference type="GO" id="GO:0004519">
    <property type="term" value="F:endonuclease activity"/>
    <property type="evidence" value="ECO:0007669"/>
    <property type="project" value="InterPro"/>
</dbReference>
<reference evidence="4 5" key="1">
    <citation type="journal article" date="2008" name="Int. J. Syst. Evol. Microbiol.">
        <title>Tessaracoccus flavescens sp. nov., isolated from marine sediment.</title>
        <authorList>
            <person name="Lee D.W."/>
            <person name="Lee S.D."/>
        </authorList>
    </citation>
    <scope>NUCLEOTIDE SEQUENCE [LARGE SCALE GENOMIC DNA]</scope>
    <source>
        <strain evidence="4 5">SST-39T</strain>
    </source>
</reference>
<dbReference type="Proteomes" id="UP000188235">
    <property type="component" value="Chromosome"/>
</dbReference>
<evidence type="ECO:0000313" key="4">
    <source>
        <dbReference type="EMBL" id="AQP50409.1"/>
    </source>
</evidence>
<dbReference type="InterPro" id="IPR002711">
    <property type="entry name" value="HNH"/>
</dbReference>
<feature type="region of interest" description="Disordered" evidence="2">
    <location>
        <begin position="414"/>
        <end position="458"/>
    </location>
</feature>
<dbReference type="GO" id="GO:0008270">
    <property type="term" value="F:zinc ion binding"/>
    <property type="evidence" value="ECO:0007669"/>
    <property type="project" value="InterPro"/>
</dbReference>
<accession>A0A1Q2CWE4</accession>
<feature type="domain" description="HNH nuclease" evidence="3">
    <location>
        <begin position="330"/>
        <end position="382"/>
    </location>
</feature>
<comment type="similarity">
    <text evidence="1">Belongs to the Rv1128c/1148c/1588c/1702c/1945/3466 family.</text>
</comment>
<dbReference type="EMBL" id="CP019607">
    <property type="protein sequence ID" value="AQP50409.1"/>
    <property type="molecule type" value="Genomic_DNA"/>
</dbReference>
<evidence type="ECO:0000256" key="1">
    <source>
        <dbReference type="ARBA" id="ARBA00023450"/>
    </source>
</evidence>
<dbReference type="GO" id="GO:0003676">
    <property type="term" value="F:nucleic acid binding"/>
    <property type="evidence" value="ECO:0007669"/>
    <property type="project" value="InterPro"/>
</dbReference>
<dbReference type="InterPro" id="IPR003870">
    <property type="entry name" value="DUF222"/>
</dbReference>
<dbReference type="RefSeq" id="WP_077348721.1">
    <property type="nucleotide sequence ID" value="NZ_CP019607.1"/>
</dbReference>
<dbReference type="STRING" id="399497.BW733_05760"/>
<dbReference type="KEGG" id="tfa:BW733_05760"/>
<dbReference type="AlphaFoldDB" id="A0A1Q2CWE4"/>
<keyword evidence="5" id="KW-1185">Reference proteome</keyword>
<protein>
    <recommendedName>
        <fullName evidence="3">HNH nuclease domain-containing protein</fullName>
    </recommendedName>
</protein>
<dbReference type="Pfam" id="PF01844">
    <property type="entry name" value="HNH"/>
    <property type="match status" value="1"/>
</dbReference>
<evidence type="ECO:0000259" key="3">
    <source>
        <dbReference type="SMART" id="SM00507"/>
    </source>
</evidence>
<name>A0A1Q2CWE4_9ACTN</name>
<proteinExistence type="inferred from homology"/>
<dbReference type="Gene3D" id="1.10.30.50">
    <property type="match status" value="1"/>
</dbReference>
<dbReference type="CDD" id="cd00085">
    <property type="entry name" value="HNHc"/>
    <property type="match status" value="1"/>
</dbReference>
<dbReference type="SMART" id="SM00507">
    <property type="entry name" value="HNHc"/>
    <property type="match status" value="1"/>
</dbReference>
<evidence type="ECO:0000256" key="2">
    <source>
        <dbReference type="SAM" id="MobiDB-lite"/>
    </source>
</evidence>